<evidence type="ECO:0000256" key="6">
    <source>
        <dbReference type="SAM" id="Phobius"/>
    </source>
</evidence>
<evidence type="ECO:0000256" key="3">
    <source>
        <dbReference type="ARBA" id="ARBA00022692"/>
    </source>
</evidence>
<keyword evidence="2" id="KW-1003">Cell membrane</keyword>
<evidence type="ECO:0000313" key="7">
    <source>
        <dbReference type="EMBL" id="MXO99411.1"/>
    </source>
</evidence>
<keyword evidence="3 6" id="KW-0812">Transmembrane</keyword>
<reference evidence="7 8" key="1">
    <citation type="submission" date="2019-12" db="EMBL/GenBank/DDBJ databases">
        <title>Genomic-based taxomic classification of the family Erythrobacteraceae.</title>
        <authorList>
            <person name="Xu L."/>
        </authorList>
    </citation>
    <scope>NUCLEOTIDE SEQUENCE [LARGE SCALE GENOMIC DNA]</scope>
    <source>
        <strain evidence="7 8">S36</strain>
    </source>
</reference>
<name>A0A6I4TWA3_9SPHN</name>
<keyword evidence="4 6" id="KW-1133">Transmembrane helix</keyword>
<feature type="transmembrane region" description="Helical" evidence="6">
    <location>
        <begin position="41"/>
        <end position="66"/>
    </location>
</feature>
<evidence type="ECO:0000313" key="8">
    <source>
        <dbReference type="Proteomes" id="UP000469430"/>
    </source>
</evidence>
<dbReference type="AlphaFoldDB" id="A0A6I4TWA3"/>
<comment type="subcellular location">
    <subcellularLocation>
        <location evidence="1">Cell membrane</location>
        <topology evidence="1">Multi-pass membrane protein</topology>
    </subcellularLocation>
</comment>
<dbReference type="Pfam" id="PF01810">
    <property type="entry name" value="LysE"/>
    <property type="match status" value="1"/>
</dbReference>
<feature type="transmembrane region" description="Helical" evidence="6">
    <location>
        <begin position="183"/>
        <end position="204"/>
    </location>
</feature>
<evidence type="ECO:0000256" key="1">
    <source>
        <dbReference type="ARBA" id="ARBA00004651"/>
    </source>
</evidence>
<dbReference type="PANTHER" id="PTHR30086">
    <property type="entry name" value="ARGININE EXPORTER PROTEIN ARGO"/>
    <property type="match status" value="1"/>
</dbReference>
<organism evidence="7 8">
    <name type="scientific">Croceibacterium xixiisoli</name>
    <dbReference type="NCBI Taxonomy" id="1476466"/>
    <lineage>
        <taxon>Bacteria</taxon>
        <taxon>Pseudomonadati</taxon>
        <taxon>Pseudomonadota</taxon>
        <taxon>Alphaproteobacteria</taxon>
        <taxon>Sphingomonadales</taxon>
        <taxon>Erythrobacteraceae</taxon>
        <taxon>Croceibacterium</taxon>
    </lineage>
</organism>
<feature type="transmembrane region" description="Helical" evidence="6">
    <location>
        <begin position="151"/>
        <end position="171"/>
    </location>
</feature>
<dbReference type="RefSeq" id="WP_161391133.1">
    <property type="nucleotide sequence ID" value="NZ_JBHSCP010000001.1"/>
</dbReference>
<dbReference type="InterPro" id="IPR001123">
    <property type="entry name" value="LeuE-type"/>
</dbReference>
<evidence type="ECO:0000256" key="2">
    <source>
        <dbReference type="ARBA" id="ARBA00022475"/>
    </source>
</evidence>
<feature type="transmembrane region" description="Helical" evidence="6">
    <location>
        <begin position="72"/>
        <end position="96"/>
    </location>
</feature>
<keyword evidence="5 6" id="KW-0472">Membrane</keyword>
<feature type="transmembrane region" description="Helical" evidence="6">
    <location>
        <begin position="6"/>
        <end position="29"/>
    </location>
</feature>
<dbReference type="PIRSF" id="PIRSF006324">
    <property type="entry name" value="LeuE"/>
    <property type="match status" value="1"/>
</dbReference>
<evidence type="ECO:0000256" key="5">
    <source>
        <dbReference type="ARBA" id="ARBA00023136"/>
    </source>
</evidence>
<dbReference type="Proteomes" id="UP000469430">
    <property type="component" value="Unassembled WGS sequence"/>
</dbReference>
<comment type="caution">
    <text evidence="7">The sequence shown here is derived from an EMBL/GenBank/DDBJ whole genome shotgun (WGS) entry which is preliminary data.</text>
</comment>
<dbReference type="GO" id="GO:0005886">
    <property type="term" value="C:plasma membrane"/>
    <property type="evidence" value="ECO:0007669"/>
    <property type="project" value="UniProtKB-SubCell"/>
</dbReference>
<evidence type="ECO:0000256" key="4">
    <source>
        <dbReference type="ARBA" id="ARBA00022989"/>
    </source>
</evidence>
<dbReference type="GO" id="GO:0015171">
    <property type="term" value="F:amino acid transmembrane transporter activity"/>
    <property type="evidence" value="ECO:0007669"/>
    <property type="project" value="TreeGrafter"/>
</dbReference>
<dbReference type="EMBL" id="WTYJ01000002">
    <property type="protein sequence ID" value="MXO99411.1"/>
    <property type="molecule type" value="Genomic_DNA"/>
</dbReference>
<dbReference type="PANTHER" id="PTHR30086:SF20">
    <property type="entry name" value="ARGININE EXPORTER PROTEIN ARGO-RELATED"/>
    <property type="match status" value="1"/>
</dbReference>
<dbReference type="OrthoDB" id="9804822at2"/>
<protein>
    <submittedName>
        <fullName evidence="7">LysE family transporter</fullName>
    </submittedName>
</protein>
<sequence length="208" mass="21804">MLTLQTLLAWTALAAGLVLLPGPDTLLVAGHSARSGTKAGMQAIGGILLGGAFYMALCGFGFLSVLNAVPGLFLSVKIVGAIYLAWLGFTMLRGALRPSAGETQPRMRLGGSPFTQGFVSTVLNPKLAMFFLAALPQFVGTGPDAPWQGMLLIGIVYVLGFVWCVALMLVATRAGRRASQSRAMRWFEGAMGVGFVGLAGRLALTRNV</sequence>
<keyword evidence="8" id="KW-1185">Reference proteome</keyword>
<proteinExistence type="predicted"/>
<accession>A0A6I4TWA3</accession>
<gene>
    <name evidence="7" type="ORF">GRI97_10455</name>
</gene>